<protein>
    <submittedName>
        <fullName evidence="1">Uncharacterized protein</fullName>
    </submittedName>
</protein>
<keyword evidence="2" id="KW-1185">Reference proteome</keyword>
<proteinExistence type="predicted"/>
<sequence length="120" mass="12496">MQFRVMVPGTVAGAEEREQTGYCGLGGMPTVKALHVPKAAGQRGIPEVEPHSLKLNKVMTVNLKDGTVTNHRTGEVRSVEPRIHHIVKGGVTPSEASMPGVPDLPCGECAGDDCPGCVGG</sequence>
<gene>
    <name evidence="1" type="ORF">KPS_002384</name>
</gene>
<dbReference type="EMBL" id="CP133659">
    <property type="protein sequence ID" value="WMW64372.1"/>
    <property type="molecule type" value="Genomic_DNA"/>
</dbReference>
<evidence type="ECO:0000313" key="2">
    <source>
        <dbReference type="Proteomes" id="UP001180616"/>
    </source>
</evidence>
<name>A0ABY9QZL6_9BACT</name>
<organism evidence="1 2">
    <name type="scientific">Nitratidesulfovibrio liaohensis</name>
    <dbReference type="NCBI Taxonomy" id="2604158"/>
    <lineage>
        <taxon>Bacteria</taxon>
        <taxon>Pseudomonadati</taxon>
        <taxon>Thermodesulfobacteriota</taxon>
        <taxon>Desulfovibrionia</taxon>
        <taxon>Desulfovibrionales</taxon>
        <taxon>Desulfovibrionaceae</taxon>
        <taxon>Nitratidesulfovibrio</taxon>
    </lineage>
</organism>
<evidence type="ECO:0000313" key="1">
    <source>
        <dbReference type="EMBL" id="WMW64372.1"/>
    </source>
</evidence>
<dbReference type="RefSeq" id="WP_309540465.1">
    <property type="nucleotide sequence ID" value="NZ_CP133659.1"/>
</dbReference>
<dbReference type="Proteomes" id="UP001180616">
    <property type="component" value="Chromosome"/>
</dbReference>
<reference evidence="1" key="1">
    <citation type="submission" date="2023-09" db="EMBL/GenBank/DDBJ databases">
        <authorList>
            <consortium name="CW5 consortium"/>
            <person name="Lu C.-W."/>
        </authorList>
    </citation>
    <scope>NUCLEOTIDE SEQUENCE</scope>
    <source>
        <strain evidence="1">KPS</strain>
    </source>
</reference>
<accession>A0ABY9QZL6</accession>